<evidence type="ECO:0000256" key="1">
    <source>
        <dbReference type="ARBA" id="ARBA00004651"/>
    </source>
</evidence>
<dbReference type="PRINTS" id="PR01434">
    <property type="entry name" value="NADHDHGNASE5"/>
</dbReference>
<feature type="transmembrane region" description="Helical" evidence="10">
    <location>
        <begin position="61"/>
        <end position="85"/>
    </location>
</feature>
<dbReference type="Pfam" id="PF00662">
    <property type="entry name" value="Proton_antipo_N"/>
    <property type="match status" value="1"/>
</dbReference>
<keyword evidence="6 10" id="KW-1133">Transmembrane helix</keyword>
<evidence type="ECO:0000256" key="4">
    <source>
        <dbReference type="ARBA" id="ARBA00022475"/>
    </source>
</evidence>
<feature type="transmembrane region" description="Helical" evidence="10">
    <location>
        <begin position="192"/>
        <end position="216"/>
    </location>
</feature>
<feature type="transmembrane region" description="Helical" evidence="10">
    <location>
        <begin position="544"/>
        <end position="563"/>
    </location>
</feature>
<comment type="subcellular location">
    <subcellularLocation>
        <location evidence="1">Cell membrane</location>
        <topology evidence="1">Multi-pass membrane protein</topology>
    </subcellularLocation>
    <subcellularLocation>
        <location evidence="9">Membrane</location>
        <topology evidence="9">Multi-pass membrane protein</topology>
    </subcellularLocation>
</comment>
<proteinExistence type="predicted"/>
<protein>
    <submittedName>
        <fullName evidence="16">Na+/H+ antiporter subunit A</fullName>
    </submittedName>
</protein>
<feature type="transmembrane region" description="Helical" evidence="10">
    <location>
        <begin position="150"/>
        <end position="172"/>
    </location>
</feature>
<dbReference type="InterPro" id="IPR001516">
    <property type="entry name" value="Proton_antipo_N"/>
</dbReference>
<feature type="transmembrane region" description="Helical" evidence="10">
    <location>
        <begin position="657"/>
        <end position="681"/>
    </location>
</feature>
<feature type="transmembrane region" description="Helical" evidence="10">
    <location>
        <begin position="774"/>
        <end position="793"/>
    </location>
</feature>
<feature type="transmembrane region" description="Helical" evidence="10">
    <location>
        <begin position="308"/>
        <end position="332"/>
    </location>
</feature>
<evidence type="ECO:0000259" key="14">
    <source>
        <dbReference type="Pfam" id="PF13244"/>
    </source>
</evidence>
<feature type="transmembrane region" description="Helical" evidence="10">
    <location>
        <begin position="578"/>
        <end position="595"/>
    </location>
</feature>
<accession>A0ABT4SU83</accession>
<feature type="transmembrane region" description="Helical" evidence="10">
    <location>
        <begin position="472"/>
        <end position="497"/>
    </location>
</feature>
<dbReference type="InterPro" id="IPR007182">
    <property type="entry name" value="MnhB"/>
</dbReference>
<feature type="transmembrane region" description="Helical" evidence="10">
    <location>
        <begin position="97"/>
        <end position="115"/>
    </location>
</feature>
<dbReference type="Proteomes" id="UP001212498">
    <property type="component" value="Unassembled WGS sequence"/>
</dbReference>
<feature type="transmembrane region" description="Helical" evidence="10">
    <location>
        <begin position="830"/>
        <end position="853"/>
    </location>
</feature>
<evidence type="ECO:0000259" key="12">
    <source>
        <dbReference type="Pfam" id="PF00662"/>
    </source>
</evidence>
<keyword evidence="5 9" id="KW-0812">Transmembrane</keyword>
<evidence type="ECO:0000313" key="17">
    <source>
        <dbReference type="Proteomes" id="UP001212498"/>
    </source>
</evidence>
<feature type="transmembrane region" description="Helical" evidence="10">
    <location>
        <begin position="865"/>
        <end position="889"/>
    </location>
</feature>
<name>A0ABT4SU83_9ACTN</name>
<dbReference type="Pfam" id="PF20501">
    <property type="entry name" value="MbhE"/>
    <property type="match status" value="1"/>
</dbReference>
<dbReference type="PANTHER" id="PTHR43373:SF1">
    <property type="entry name" value="NA(+)_H(+) ANTIPORTER SUBUNIT A"/>
    <property type="match status" value="1"/>
</dbReference>
<keyword evidence="2" id="KW-0813">Transport</keyword>
<dbReference type="InterPro" id="IPR050616">
    <property type="entry name" value="CPA3_Na-H_Antiporter_A"/>
</dbReference>
<keyword evidence="4" id="KW-1003">Cell membrane</keyword>
<feature type="transmembrane region" description="Helical" evidence="10">
    <location>
        <begin position="121"/>
        <end position="138"/>
    </location>
</feature>
<evidence type="ECO:0000256" key="3">
    <source>
        <dbReference type="ARBA" id="ARBA00022449"/>
    </source>
</evidence>
<reference evidence="16 17" key="1">
    <citation type="submission" date="2022-11" db="EMBL/GenBank/DDBJ databases">
        <title>Nonomuraea corallina sp. nov., a new species of the genus Nonomuraea isolated from sea side sediment in Thai sea.</title>
        <authorList>
            <person name="Ngamcharungchit C."/>
            <person name="Matsumoto A."/>
            <person name="Suriyachadkun C."/>
            <person name="Panbangred W."/>
            <person name="Inahashi Y."/>
            <person name="Intra B."/>
        </authorList>
    </citation>
    <scope>NUCLEOTIDE SEQUENCE [LARGE SCALE GENOMIC DNA]</scope>
    <source>
        <strain evidence="16 17">DSM 43553</strain>
    </source>
</reference>
<evidence type="ECO:0000256" key="5">
    <source>
        <dbReference type="ARBA" id="ARBA00022692"/>
    </source>
</evidence>
<evidence type="ECO:0000256" key="7">
    <source>
        <dbReference type="ARBA" id="ARBA00023065"/>
    </source>
</evidence>
<sequence length="911" mass="94625">MEWLLILHAAAAFCAPWLVRRFGRDALLLLAAAPAAGFVYTLLGPEASVRPWAPALGISLAFRADALGLLMMALVTGVGALVMVYSSRYFYRGDEGLGRFGAAMTAFAGAMLGLVTADDLLLLYVFWELTTVFSYLLIGHHPESRSSRRAGMQALVVTTLGGLAMLAGFVMIGQSAGTYQISAILADPPEVGPVALVLVLVGALSKSAIFPFSAWLPAAMAAPTPVSAYLHAAAMVKAGVYLLARLGPAFGDATVWRAVAVPLGALTMLLGGWRALRETDLKRLLAYGTVGQLGFLIVLFGAGTGATALAGVAMLLGHALFKATLFLVVGVVDRAAGRRDLRGLSGLGRSMPWTCAAAVLAGASMVGLPPLVGFVGKEAALEALLADPFVLAAVVAGSALTAAYTLRFLWGAFADKPHRKRSKLKRPLVLMVAPAVLLAGLGLVLAPLAGTFETAMSGYTASFPDPGHGTHLALWSGVGAPLLLSAATLVVGVLLFLAREPVARLGSAMHITDSGVAFWNALRRTDLAALQLTGIVQRGSVPDYVLLTLATLAGIGTLALSYGPPLALDAPVTGWQRPEQPLLAVLIAAAVVLALRAHSYLLLAISCGMTGYGVALLFLAHGSPDLALTQFLAETLSMVIFVLVLRRVSNPPVPARLPFALRLGIGLVTGAVVVVAGILAMDARQAPPVGDLMAGAAERAGAGNIVSALLLDIRAWDTMGESTVILVLTLGVTSLVYLRRTSYAIDRRPAPPRPGRPWLASALPEEHRSLAFEVAARLTFHTVLLLSVFLLFVGHGRVGGGFAGGIVAGLAITVRYLAGGRDELARAVPVHPGVLLGVGLTMSVGTALIGMAFGGEALRMLAADVAVPLVGTLHLSTVLLFDLGIYLTVVGMVQDVLRALGAEVDEQIEAR</sequence>
<dbReference type="EMBL" id="JAPNUD010000015">
    <property type="protein sequence ID" value="MDA0640694.1"/>
    <property type="molecule type" value="Genomic_DNA"/>
</dbReference>
<dbReference type="Pfam" id="PF04039">
    <property type="entry name" value="MnhB"/>
    <property type="match status" value="1"/>
</dbReference>
<evidence type="ECO:0000313" key="16">
    <source>
        <dbReference type="EMBL" id="MDA0640694.1"/>
    </source>
</evidence>
<dbReference type="Pfam" id="PF13244">
    <property type="entry name" value="MbhD"/>
    <property type="match status" value="1"/>
</dbReference>
<feature type="transmembrane region" description="Helical" evidence="10">
    <location>
        <begin position="600"/>
        <end position="620"/>
    </location>
</feature>
<keyword evidence="7" id="KW-0406">Ion transport</keyword>
<feature type="domain" description="MrpA C-terminal/MbhD" evidence="14">
    <location>
        <begin position="585"/>
        <end position="648"/>
    </location>
</feature>
<evidence type="ECO:0000259" key="13">
    <source>
        <dbReference type="Pfam" id="PF04039"/>
    </source>
</evidence>
<feature type="transmembrane region" description="Helical" evidence="10">
    <location>
        <begin position="353"/>
        <end position="376"/>
    </location>
</feature>
<evidence type="ECO:0000259" key="11">
    <source>
        <dbReference type="Pfam" id="PF00361"/>
    </source>
</evidence>
<evidence type="ECO:0000256" key="8">
    <source>
        <dbReference type="ARBA" id="ARBA00023136"/>
    </source>
</evidence>
<feature type="transmembrane region" description="Helical" evidence="10">
    <location>
        <begin position="388"/>
        <end position="407"/>
    </location>
</feature>
<dbReference type="Pfam" id="PF00361">
    <property type="entry name" value="Proton_antipo_M"/>
    <property type="match status" value="1"/>
</dbReference>
<evidence type="ECO:0000256" key="6">
    <source>
        <dbReference type="ARBA" id="ARBA00022989"/>
    </source>
</evidence>
<feature type="transmembrane region" description="Helical" evidence="10">
    <location>
        <begin position="719"/>
        <end position="738"/>
    </location>
</feature>
<feature type="domain" description="MrpA C-terminal/MbhE" evidence="15">
    <location>
        <begin position="665"/>
        <end position="741"/>
    </location>
</feature>
<dbReference type="InterPro" id="IPR001750">
    <property type="entry name" value="ND/Mrp_TM"/>
</dbReference>
<feature type="domain" description="Na+/H+ antiporter MnhB subunit-related protein" evidence="13">
    <location>
        <begin position="772"/>
        <end position="893"/>
    </location>
</feature>
<feature type="transmembrane region" description="Helical" evidence="10">
    <location>
        <begin position="799"/>
        <end position="818"/>
    </location>
</feature>
<dbReference type="InterPro" id="IPR025383">
    <property type="entry name" value="MrpA_C/MbhD"/>
</dbReference>
<organism evidence="16 17">
    <name type="scientific">Nonomuraea ferruginea</name>
    <dbReference type="NCBI Taxonomy" id="46174"/>
    <lineage>
        <taxon>Bacteria</taxon>
        <taxon>Bacillati</taxon>
        <taxon>Actinomycetota</taxon>
        <taxon>Actinomycetes</taxon>
        <taxon>Streptosporangiales</taxon>
        <taxon>Streptosporangiaceae</taxon>
        <taxon>Nonomuraea</taxon>
    </lineage>
</organism>
<evidence type="ECO:0000256" key="10">
    <source>
        <dbReference type="SAM" id="Phobius"/>
    </source>
</evidence>
<comment type="caution">
    <text evidence="16">The sequence shown here is derived from an EMBL/GenBank/DDBJ whole genome shotgun (WGS) entry which is preliminary data.</text>
</comment>
<dbReference type="NCBIfam" id="NF009284">
    <property type="entry name" value="PRK12644.1"/>
    <property type="match status" value="1"/>
</dbReference>
<dbReference type="RefSeq" id="WP_271275846.1">
    <property type="nucleotide sequence ID" value="NZ_BAABFD010000002.1"/>
</dbReference>
<evidence type="ECO:0000256" key="2">
    <source>
        <dbReference type="ARBA" id="ARBA00022448"/>
    </source>
</evidence>
<evidence type="ECO:0000256" key="9">
    <source>
        <dbReference type="RuleBase" id="RU000320"/>
    </source>
</evidence>
<feature type="transmembrane region" description="Helical" evidence="10">
    <location>
        <begin position="253"/>
        <end position="272"/>
    </location>
</feature>
<keyword evidence="3" id="KW-0050">Antiport</keyword>
<feature type="transmembrane region" description="Helical" evidence="10">
    <location>
        <begin position="284"/>
        <end position="302"/>
    </location>
</feature>
<feature type="domain" description="NADH:quinone oxidoreductase/Mrp antiporter transmembrane" evidence="11">
    <location>
        <begin position="117"/>
        <end position="400"/>
    </location>
</feature>
<gene>
    <name evidence="16" type="ORF">OUY24_08695</name>
</gene>
<feature type="transmembrane region" description="Helical" evidence="10">
    <location>
        <begin position="428"/>
        <end position="452"/>
    </location>
</feature>
<keyword evidence="17" id="KW-1185">Reference proteome</keyword>
<dbReference type="InterPro" id="IPR046806">
    <property type="entry name" value="MrpA_C/MbhE"/>
</dbReference>
<feature type="domain" description="NADH-Ubiquinone oxidoreductase (complex I) chain 5 N-terminal" evidence="12">
    <location>
        <begin position="56"/>
        <end position="100"/>
    </location>
</feature>
<keyword evidence="8 10" id="KW-0472">Membrane</keyword>
<dbReference type="PANTHER" id="PTHR43373">
    <property type="entry name" value="NA(+)/H(+) ANTIPORTER SUBUNIT"/>
    <property type="match status" value="1"/>
</dbReference>
<feature type="transmembrane region" description="Helical" evidence="10">
    <location>
        <begin position="626"/>
        <end position="645"/>
    </location>
</feature>
<evidence type="ECO:0000259" key="15">
    <source>
        <dbReference type="Pfam" id="PF20501"/>
    </source>
</evidence>